<proteinExistence type="predicted"/>
<dbReference type="InterPro" id="IPR018979">
    <property type="entry name" value="FERM_N"/>
</dbReference>
<sequence>MTTEAGPEAEVKKEPEKQEECEEQQVENPSENAENASPQSPENLENPETPEKVKAEPDAPTSPSQSGEQKKDKGISRFLPPWRKRQKSLSQVESKDTPTQTQEEAEPKGDDGSPEQNEVSGSEAQPVKESERRGGDQEEDSATSPAKPGKKMKMVVCHVTLLDGSQFQCEVEKRAKGQILFQKVCERLNLLEKDYFGLSFKDNADQRCWLDPTKEIKRQIRNSQWQFEINVKFYPQIPHSSLRTSPGICCVSS</sequence>
<dbReference type="PANTHER" id="PTHR23280:SF41">
    <property type="entry name" value="BAND 4.1-LIKE PROTEIN 2"/>
    <property type="match status" value="1"/>
</dbReference>
<dbReference type="PANTHER" id="PTHR23280">
    <property type="entry name" value="4.1 G PROTEIN"/>
    <property type="match status" value="1"/>
</dbReference>
<comment type="caution">
    <text evidence="3">The sequence shown here is derived from an EMBL/GenBank/DDBJ whole genome shotgun (WGS) entry which is preliminary data.</text>
</comment>
<accession>A0A8T0AQZ2</accession>
<dbReference type="SUPFAM" id="SSF54236">
    <property type="entry name" value="Ubiquitin-like"/>
    <property type="match status" value="1"/>
</dbReference>
<protein>
    <recommendedName>
        <fullName evidence="2">FERM domain-containing protein</fullName>
    </recommendedName>
</protein>
<dbReference type="GO" id="GO:0031032">
    <property type="term" value="P:actomyosin structure organization"/>
    <property type="evidence" value="ECO:0007669"/>
    <property type="project" value="TreeGrafter"/>
</dbReference>
<name>A0A8T0AQZ2_SILME</name>
<organism evidence="3 4">
    <name type="scientific">Silurus meridionalis</name>
    <name type="common">Southern catfish</name>
    <name type="synonym">Silurus soldatovi meridionalis</name>
    <dbReference type="NCBI Taxonomy" id="175797"/>
    <lineage>
        <taxon>Eukaryota</taxon>
        <taxon>Metazoa</taxon>
        <taxon>Chordata</taxon>
        <taxon>Craniata</taxon>
        <taxon>Vertebrata</taxon>
        <taxon>Euteleostomi</taxon>
        <taxon>Actinopterygii</taxon>
        <taxon>Neopterygii</taxon>
        <taxon>Teleostei</taxon>
        <taxon>Ostariophysi</taxon>
        <taxon>Siluriformes</taxon>
        <taxon>Siluridae</taxon>
        <taxon>Silurus</taxon>
    </lineage>
</organism>
<dbReference type="Proteomes" id="UP000606274">
    <property type="component" value="Unassembled WGS sequence"/>
</dbReference>
<feature type="domain" description="FERM" evidence="2">
    <location>
        <begin position="155"/>
        <end position="253"/>
    </location>
</feature>
<gene>
    <name evidence="3" type="ORF">HF521_008246</name>
</gene>
<feature type="compositionally biased region" description="Polar residues" evidence="1">
    <location>
        <begin position="28"/>
        <end position="43"/>
    </location>
</feature>
<evidence type="ECO:0000259" key="2">
    <source>
        <dbReference type="PROSITE" id="PS50057"/>
    </source>
</evidence>
<dbReference type="GO" id="GO:0005886">
    <property type="term" value="C:plasma membrane"/>
    <property type="evidence" value="ECO:0007669"/>
    <property type="project" value="TreeGrafter"/>
</dbReference>
<feature type="compositionally biased region" description="Basic and acidic residues" evidence="1">
    <location>
        <begin position="126"/>
        <end position="136"/>
    </location>
</feature>
<evidence type="ECO:0000313" key="4">
    <source>
        <dbReference type="Proteomes" id="UP000606274"/>
    </source>
</evidence>
<dbReference type="AlphaFoldDB" id="A0A8T0AQZ2"/>
<dbReference type="PROSITE" id="PS50057">
    <property type="entry name" value="FERM_3"/>
    <property type="match status" value="1"/>
</dbReference>
<dbReference type="GO" id="GO:0005856">
    <property type="term" value="C:cytoskeleton"/>
    <property type="evidence" value="ECO:0007669"/>
    <property type="project" value="TreeGrafter"/>
</dbReference>
<dbReference type="Gene3D" id="3.10.20.90">
    <property type="entry name" value="Phosphatidylinositol 3-kinase Catalytic Subunit, Chain A, domain 1"/>
    <property type="match status" value="1"/>
</dbReference>
<feature type="compositionally biased region" description="Polar residues" evidence="1">
    <location>
        <begin position="114"/>
        <end position="123"/>
    </location>
</feature>
<dbReference type="FunFam" id="3.10.20.90:FF:000002">
    <property type="entry name" value="Erythrocyte protein band 4.1-like 3"/>
    <property type="match status" value="1"/>
</dbReference>
<dbReference type="Pfam" id="PF09379">
    <property type="entry name" value="FERM_N"/>
    <property type="match status" value="1"/>
</dbReference>
<feature type="compositionally biased region" description="Polar residues" evidence="1">
    <location>
        <begin position="88"/>
        <end position="102"/>
    </location>
</feature>
<reference evidence="3" key="1">
    <citation type="submission" date="2020-08" db="EMBL/GenBank/DDBJ databases">
        <title>Chromosome-level assembly of Southern catfish (Silurus meridionalis) provides insights into visual adaptation to the nocturnal and benthic lifestyles.</title>
        <authorList>
            <person name="Zhang Y."/>
            <person name="Wang D."/>
            <person name="Peng Z."/>
        </authorList>
    </citation>
    <scope>NUCLEOTIDE SEQUENCE</scope>
    <source>
        <strain evidence="3">SWU-2019-XX</strain>
        <tissue evidence="3">Muscle</tissue>
    </source>
</reference>
<feature type="compositionally biased region" description="Basic and acidic residues" evidence="1">
    <location>
        <begin position="9"/>
        <end position="18"/>
    </location>
</feature>
<dbReference type="InterPro" id="IPR000299">
    <property type="entry name" value="FERM_domain"/>
</dbReference>
<evidence type="ECO:0000256" key="1">
    <source>
        <dbReference type="SAM" id="MobiDB-lite"/>
    </source>
</evidence>
<keyword evidence="4" id="KW-1185">Reference proteome</keyword>
<evidence type="ECO:0000313" key="3">
    <source>
        <dbReference type="EMBL" id="KAF7694493.1"/>
    </source>
</evidence>
<dbReference type="EMBL" id="JABFDY010000018">
    <property type="protein sequence ID" value="KAF7694493.1"/>
    <property type="molecule type" value="Genomic_DNA"/>
</dbReference>
<dbReference type="InterPro" id="IPR029071">
    <property type="entry name" value="Ubiquitin-like_domsf"/>
</dbReference>
<feature type="region of interest" description="Disordered" evidence="1">
    <location>
        <begin position="1"/>
        <end position="150"/>
    </location>
</feature>